<dbReference type="Proteomes" id="UP000693952">
    <property type="component" value="Chromosome"/>
</dbReference>
<dbReference type="Gene3D" id="3.40.50.1110">
    <property type="entry name" value="SGNH hydrolase"/>
    <property type="match status" value="1"/>
</dbReference>
<dbReference type="EMBL" id="CP077074">
    <property type="protein sequence ID" value="QXH43626.1"/>
    <property type="molecule type" value="Genomic_DNA"/>
</dbReference>
<keyword evidence="2" id="KW-0378">Hydrolase</keyword>
<dbReference type="Pfam" id="PF13472">
    <property type="entry name" value="Lipase_GDSL_2"/>
    <property type="match status" value="1"/>
</dbReference>
<sequence>MLQSLSGLLLAPLLLAQGRYVRRVTPRLAEPAGERSGACGAGPLLRLLIIGDSAAAGAGVMHQADALSGQLAARLSGHFTLSWRLLAQSGLDTPALLQRIEDSDTEDFDAVLVCVGVNDVTGGIGARAWMSCVARLVALLRKKFAAPRVLLSCVPPMHAFASLPQPLRWYLGSRAQRFNQLLGQWSQAQPGVTLVAGELPLHDDMLAVDGFHPGALAYGIWAEEVATVLRQPWVAARGCRPGN</sequence>
<keyword evidence="3" id="KW-1185">Reference proteome</keyword>
<feature type="domain" description="SGNH hydrolase-type esterase" evidence="1">
    <location>
        <begin position="50"/>
        <end position="218"/>
    </location>
</feature>
<protein>
    <submittedName>
        <fullName evidence="2">SGNH/GDSL hydrolase family protein</fullName>
    </submittedName>
</protein>
<reference evidence="2" key="1">
    <citation type="submission" date="2021-06" db="EMBL/GenBank/DDBJ databases">
        <title>Updating the genus Pseudomonas: Description of 43 new species and partition of the Pseudomonas putida group.</title>
        <authorList>
            <person name="Girard L."/>
            <person name="Lood C."/>
            <person name="Vandamme P."/>
            <person name="Rokni-Zadeh H."/>
            <person name="van Noort V."/>
            <person name="Hofte M."/>
            <person name="Lavigne R."/>
            <person name="De Mot R."/>
        </authorList>
    </citation>
    <scope>NUCLEOTIDE SEQUENCE</scope>
    <source>
        <strain evidence="2">CMR12a</strain>
    </source>
</reference>
<evidence type="ECO:0000313" key="3">
    <source>
        <dbReference type="Proteomes" id="UP000693952"/>
    </source>
</evidence>
<evidence type="ECO:0000259" key="1">
    <source>
        <dbReference type="Pfam" id="PF13472"/>
    </source>
</evidence>
<dbReference type="RefSeq" id="WP_124346810.1">
    <property type="nucleotide sequence ID" value="NZ_CP027706.1"/>
</dbReference>
<accession>A0ABX8MWK7</accession>
<organism evidence="2 3">
    <name type="scientific">Pseudomonas sessilinigenes</name>
    <dbReference type="NCBI Taxonomy" id="658629"/>
    <lineage>
        <taxon>Bacteria</taxon>
        <taxon>Pseudomonadati</taxon>
        <taxon>Pseudomonadota</taxon>
        <taxon>Gammaproteobacteria</taxon>
        <taxon>Pseudomonadales</taxon>
        <taxon>Pseudomonadaceae</taxon>
        <taxon>Pseudomonas</taxon>
    </lineage>
</organism>
<name>A0ABX8MWK7_9PSED</name>
<dbReference type="GO" id="GO:0016787">
    <property type="term" value="F:hydrolase activity"/>
    <property type="evidence" value="ECO:0007669"/>
    <property type="project" value="UniProtKB-KW"/>
</dbReference>
<dbReference type="InterPro" id="IPR013830">
    <property type="entry name" value="SGNH_hydro"/>
</dbReference>
<dbReference type="CDD" id="cd01836">
    <property type="entry name" value="FeeA_FeeB_like"/>
    <property type="match status" value="1"/>
</dbReference>
<dbReference type="SUPFAM" id="SSF52266">
    <property type="entry name" value="SGNH hydrolase"/>
    <property type="match status" value="1"/>
</dbReference>
<gene>
    <name evidence="2" type="ORF">KSS89_15800</name>
</gene>
<evidence type="ECO:0000313" key="2">
    <source>
        <dbReference type="EMBL" id="QXH43626.1"/>
    </source>
</evidence>
<proteinExistence type="predicted"/>
<dbReference type="InterPro" id="IPR036514">
    <property type="entry name" value="SGNH_hydro_sf"/>
</dbReference>